<dbReference type="InterPro" id="IPR036264">
    <property type="entry name" value="Bact_exopeptidase_dim_dom"/>
</dbReference>
<keyword evidence="2 5" id="KW-0378">Hydrolase</keyword>
<accession>A0A931DZX0</accession>
<comment type="caution">
    <text evidence="5">The sequence shown here is derived from an EMBL/GenBank/DDBJ whole genome shotgun (WGS) entry which is preliminary data.</text>
</comment>
<dbReference type="InterPro" id="IPR010174">
    <property type="entry name" value="Succinyl-DAP_deSuclase_DapE"/>
</dbReference>
<name>A0A931DZX0_9CORY</name>
<gene>
    <name evidence="5" type="ORF">IW254_000251</name>
</gene>
<dbReference type="GO" id="GO:0006526">
    <property type="term" value="P:L-arginine biosynthetic process"/>
    <property type="evidence" value="ECO:0007669"/>
    <property type="project" value="TreeGrafter"/>
</dbReference>
<sequence length="370" mass="39623">MTHTLNLAGDPVELSAALIDIPSPSHHEETIADAIESALRTLIDDTPVELIRRGHTIVARTHRGFDQRVVLAGHIDTVPIADNVPHRVLRSAPDADSDILWGCGSVDMKTGMACYLHAFATLAQSPDLKYDLTLICYEAEEVAAQYNGLAQLEQHAPELLAGDLALLGEPSGAIIEAGCQGTIRVFVIAHGQRAHSARAWLGHNAAHDLAGVLGRIANYSPRRVTIAGCEYREGINVVGLSGGVATNTIPDEARITVNFRFAPDRTLDQAKAHLEEVLALEEALELTYDDAVGGALPGLDDPVAQGLVRAVGGNYRAKFGWTDVARFSTLGIPAVNFGPGDPGFAHRKDEQCPIDQIRTVSDTLLTYLTS</sequence>
<dbReference type="PANTHER" id="PTHR43808:SF31">
    <property type="entry name" value="N-ACETYL-L-CITRULLINE DEACETYLASE"/>
    <property type="match status" value="1"/>
</dbReference>
<evidence type="ECO:0000259" key="4">
    <source>
        <dbReference type="Pfam" id="PF07687"/>
    </source>
</evidence>
<dbReference type="RefSeq" id="WP_196823879.1">
    <property type="nucleotide sequence ID" value="NZ_CP046980.1"/>
</dbReference>
<proteinExistence type="predicted"/>
<evidence type="ECO:0000256" key="3">
    <source>
        <dbReference type="NCBIfam" id="TIGR01900"/>
    </source>
</evidence>
<dbReference type="Pfam" id="PF01546">
    <property type="entry name" value="Peptidase_M20"/>
    <property type="match status" value="1"/>
</dbReference>
<evidence type="ECO:0000313" key="5">
    <source>
        <dbReference type="EMBL" id="MBG6121282.1"/>
    </source>
</evidence>
<evidence type="ECO:0000256" key="2">
    <source>
        <dbReference type="ARBA" id="ARBA00022801"/>
    </source>
</evidence>
<dbReference type="Gene3D" id="3.30.70.360">
    <property type="match status" value="1"/>
</dbReference>
<keyword evidence="6" id="KW-1185">Reference proteome</keyword>
<dbReference type="SUPFAM" id="SSF55031">
    <property type="entry name" value="Bacterial exopeptidase dimerisation domain"/>
    <property type="match status" value="1"/>
</dbReference>
<keyword evidence="1" id="KW-0479">Metal-binding</keyword>
<dbReference type="InterPro" id="IPR050072">
    <property type="entry name" value="Peptidase_M20A"/>
</dbReference>
<dbReference type="InterPro" id="IPR002933">
    <property type="entry name" value="Peptidase_M20"/>
</dbReference>
<dbReference type="Pfam" id="PF07687">
    <property type="entry name" value="M20_dimer"/>
    <property type="match status" value="1"/>
</dbReference>
<dbReference type="Proteomes" id="UP000658613">
    <property type="component" value="Unassembled WGS sequence"/>
</dbReference>
<dbReference type="EC" id="3.5.1.18" evidence="3"/>
<evidence type="ECO:0000256" key="1">
    <source>
        <dbReference type="ARBA" id="ARBA00022723"/>
    </source>
</evidence>
<reference evidence="5" key="1">
    <citation type="submission" date="2020-11" db="EMBL/GenBank/DDBJ databases">
        <title>Sequencing the genomes of 1000 actinobacteria strains.</title>
        <authorList>
            <person name="Klenk H.-P."/>
        </authorList>
    </citation>
    <scope>NUCLEOTIDE SEQUENCE</scope>
    <source>
        <strain evidence="5">DSM 45632</strain>
    </source>
</reference>
<dbReference type="GO" id="GO:0009014">
    <property type="term" value="F:succinyl-diaminopimelate desuccinylase activity"/>
    <property type="evidence" value="ECO:0007669"/>
    <property type="project" value="UniProtKB-UniRule"/>
</dbReference>
<dbReference type="InterPro" id="IPR011650">
    <property type="entry name" value="Peptidase_M20_dimer"/>
</dbReference>
<feature type="domain" description="Peptidase M20 dimerisation" evidence="4">
    <location>
        <begin position="181"/>
        <end position="279"/>
    </location>
</feature>
<organism evidence="5 6">
    <name type="scientific">Corynebacterium aquatimens</name>
    <dbReference type="NCBI Taxonomy" id="1190508"/>
    <lineage>
        <taxon>Bacteria</taxon>
        <taxon>Bacillati</taxon>
        <taxon>Actinomycetota</taxon>
        <taxon>Actinomycetes</taxon>
        <taxon>Mycobacteriales</taxon>
        <taxon>Corynebacteriaceae</taxon>
        <taxon>Corynebacterium</taxon>
    </lineage>
</organism>
<dbReference type="AlphaFoldDB" id="A0A931DZX0"/>
<dbReference type="Gene3D" id="3.40.630.10">
    <property type="entry name" value="Zn peptidases"/>
    <property type="match status" value="1"/>
</dbReference>
<dbReference type="GO" id="GO:0046872">
    <property type="term" value="F:metal ion binding"/>
    <property type="evidence" value="ECO:0007669"/>
    <property type="project" value="UniProtKB-KW"/>
</dbReference>
<dbReference type="GO" id="GO:0009089">
    <property type="term" value="P:lysine biosynthetic process via diaminopimelate"/>
    <property type="evidence" value="ECO:0007669"/>
    <property type="project" value="UniProtKB-UniRule"/>
</dbReference>
<evidence type="ECO:0000313" key="6">
    <source>
        <dbReference type="Proteomes" id="UP000658613"/>
    </source>
</evidence>
<protein>
    <recommendedName>
        <fullName evidence="3">Succinyl-diaminopimelate desuccinylase</fullName>
        <ecNumber evidence="3">3.5.1.18</ecNumber>
    </recommendedName>
</protein>
<dbReference type="SUPFAM" id="SSF53187">
    <property type="entry name" value="Zn-dependent exopeptidases"/>
    <property type="match status" value="1"/>
</dbReference>
<dbReference type="PANTHER" id="PTHR43808">
    <property type="entry name" value="ACETYLORNITHINE DEACETYLASE"/>
    <property type="match status" value="1"/>
</dbReference>
<dbReference type="EMBL" id="JADOUE010000001">
    <property type="protein sequence ID" value="MBG6121282.1"/>
    <property type="molecule type" value="Genomic_DNA"/>
</dbReference>
<dbReference type="GO" id="GO:0008777">
    <property type="term" value="F:acetylornithine deacetylase activity"/>
    <property type="evidence" value="ECO:0007669"/>
    <property type="project" value="TreeGrafter"/>
</dbReference>
<dbReference type="NCBIfam" id="TIGR01900">
    <property type="entry name" value="dapE-gram_pos"/>
    <property type="match status" value="1"/>
</dbReference>